<dbReference type="PANTHER" id="PTHR16441:SF0">
    <property type="entry name" value="COILED-COIL DOMAIN-CONTAINING PROTEIN 93"/>
    <property type="match status" value="1"/>
</dbReference>
<name>A0A915JEE6_ROMCU</name>
<dbReference type="InterPro" id="IPR039116">
    <property type="entry name" value="CCDC93"/>
</dbReference>
<evidence type="ECO:0000256" key="1">
    <source>
        <dbReference type="ARBA" id="ARBA00016765"/>
    </source>
</evidence>
<protein>
    <recommendedName>
        <fullName evidence="1">Coiled-coil domain-containing protein 93</fullName>
    </recommendedName>
</protein>
<dbReference type="WBParaSite" id="nRc.2.0.1.t24895-RA">
    <property type="protein sequence ID" value="nRc.2.0.1.t24895-RA"/>
    <property type="gene ID" value="nRc.2.0.1.g24895"/>
</dbReference>
<dbReference type="InterPro" id="IPR019159">
    <property type="entry name" value="CCDC93_CC"/>
</dbReference>
<keyword evidence="2" id="KW-0175">Coiled coil</keyword>
<keyword evidence="4" id="KW-1185">Reference proteome</keyword>
<dbReference type="GO" id="GO:0006893">
    <property type="term" value="P:Golgi to plasma membrane transport"/>
    <property type="evidence" value="ECO:0007669"/>
    <property type="project" value="TreeGrafter"/>
</dbReference>
<dbReference type="PANTHER" id="PTHR16441">
    <property type="entry name" value="FIDIPIDINE"/>
    <property type="match status" value="1"/>
</dbReference>
<feature type="domain" description="CCDC93 coiled-coil" evidence="3">
    <location>
        <begin position="116"/>
        <end position="405"/>
    </location>
</feature>
<evidence type="ECO:0000259" key="3">
    <source>
        <dbReference type="Pfam" id="PF09762"/>
    </source>
</evidence>
<dbReference type="Pfam" id="PF09762">
    <property type="entry name" value="CCDC93_CC"/>
    <property type="match status" value="1"/>
</dbReference>
<organism evidence="4 5">
    <name type="scientific">Romanomermis culicivorax</name>
    <name type="common">Nematode worm</name>
    <dbReference type="NCBI Taxonomy" id="13658"/>
    <lineage>
        <taxon>Eukaryota</taxon>
        <taxon>Metazoa</taxon>
        <taxon>Ecdysozoa</taxon>
        <taxon>Nematoda</taxon>
        <taxon>Enoplea</taxon>
        <taxon>Dorylaimia</taxon>
        <taxon>Mermithida</taxon>
        <taxon>Mermithoidea</taxon>
        <taxon>Mermithidae</taxon>
        <taxon>Romanomermis</taxon>
    </lineage>
</organism>
<reference evidence="5" key="1">
    <citation type="submission" date="2022-11" db="UniProtKB">
        <authorList>
            <consortium name="WormBaseParasite"/>
        </authorList>
    </citation>
    <scope>IDENTIFICATION</scope>
</reference>
<evidence type="ECO:0000313" key="5">
    <source>
        <dbReference type="WBParaSite" id="nRc.2.0.1.t24895-RA"/>
    </source>
</evidence>
<evidence type="ECO:0000313" key="4">
    <source>
        <dbReference type="Proteomes" id="UP000887565"/>
    </source>
</evidence>
<evidence type="ECO:0000256" key="2">
    <source>
        <dbReference type="SAM" id="Coils"/>
    </source>
</evidence>
<proteinExistence type="predicted"/>
<dbReference type="AlphaFoldDB" id="A0A915JEE6"/>
<sequence length="441" mass="51754">MTIGVISDFRLDDLAIDLSVTGGEWHKIVSSYFAVSYSIHFMIFSRRVMISVGAQIRLNFGRRFRSRQLPLKFTNFDTAISRRRRSYFGCQRWSSVQHGFRAGPAGRRPSIVREDQDSWQFKNSKNINLRGRLENQLDHTKSVAHQKLHDLTKLIDFEKELYQRRTSYDCAEKDADQKQILVLLNKKVELLKELLSQRDEIKKSEQEFKDRCKKEAASFEEEKRRLNSLSGCNGNVENGLSSVQMKRDETDEALSKVRQNLASVSREISRIERKLDEIPSNLELNQYRRRFIELYNQISTLQKELKKFYILYNTLCDHKSHLEKEINLMNSIFDLYDAGMQGDQHKMQFVEQLEQIQDGIYQTKLKVSRKLADDTSNCDELKEMYKELTDRRRFYYKVVSDFRGKMTDGKLQPNGTKISLSFDNVVSIAFGSVPSRRKRQV</sequence>
<feature type="coiled-coil region" evidence="2">
    <location>
        <begin position="187"/>
        <end position="304"/>
    </location>
</feature>
<dbReference type="Proteomes" id="UP000887565">
    <property type="component" value="Unplaced"/>
</dbReference>
<accession>A0A915JEE6</accession>